<reference evidence="2 3" key="1">
    <citation type="submission" date="2015-04" db="EMBL/GenBank/DDBJ databases">
        <title>Lasius niger genome sequencing.</title>
        <authorList>
            <person name="Konorov E.A."/>
            <person name="Nikitin M.A."/>
            <person name="Kirill M.V."/>
            <person name="Chang P."/>
        </authorList>
    </citation>
    <scope>NUCLEOTIDE SEQUENCE [LARGE SCALE GENOMIC DNA]</scope>
    <source>
        <tissue evidence="2">Whole</tissue>
    </source>
</reference>
<gene>
    <name evidence="2" type="ORF">RF55_6048</name>
</gene>
<keyword evidence="3" id="KW-1185">Reference proteome</keyword>
<accession>A0A0J7KU33</accession>
<evidence type="ECO:0000313" key="3">
    <source>
        <dbReference type="Proteomes" id="UP000036403"/>
    </source>
</evidence>
<organism evidence="2 3">
    <name type="scientific">Lasius niger</name>
    <name type="common">Black garden ant</name>
    <dbReference type="NCBI Taxonomy" id="67767"/>
    <lineage>
        <taxon>Eukaryota</taxon>
        <taxon>Metazoa</taxon>
        <taxon>Ecdysozoa</taxon>
        <taxon>Arthropoda</taxon>
        <taxon>Hexapoda</taxon>
        <taxon>Insecta</taxon>
        <taxon>Pterygota</taxon>
        <taxon>Neoptera</taxon>
        <taxon>Endopterygota</taxon>
        <taxon>Hymenoptera</taxon>
        <taxon>Apocrita</taxon>
        <taxon>Aculeata</taxon>
        <taxon>Formicoidea</taxon>
        <taxon>Formicidae</taxon>
        <taxon>Formicinae</taxon>
        <taxon>Lasius</taxon>
        <taxon>Lasius</taxon>
    </lineage>
</organism>
<name>A0A0J7KU33_LASNI</name>
<dbReference type="EMBL" id="LBMM01003189">
    <property type="protein sequence ID" value="KMQ93833.1"/>
    <property type="molecule type" value="Genomic_DNA"/>
</dbReference>
<protein>
    <submittedName>
        <fullName evidence="2">Membrane protein</fullName>
    </submittedName>
</protein>
<feature type="compositionally biased region" description="Basic and acidic residues" evidence="1">
    <location>
        <begin position="76"/>
        <end position="87"/>
    </location>
</feature>
<evidence type="ECO:0000256" key="1">
    <source>
        <dbReference type="SAM" id="MobiDB-lite"/>
    </source>
</evidence>
<proteinExistence type="predicted"/>
<feature type="region of interest" description="Disordered" evidence="1">
    <location>
        <begin position="65"/>
        <end position="98"/>
    </location>
</feature>
<dbReference type="PaxDb" id="67767-A0A0J7KU33"/>
<sequence>MKWKIPFSNTICGVTETPWYQESHLKAGNNIERKYISALKGEPENPKSLREAPPAVEFFRNKRMSKKASDQAVPNDFHHPYHGHDRNPPSPSRMGRQCCRKNGCQPKNSLWIGQCD</sequence>
<dbReference type="AlphaFoldDB" id="A0A0J7KU33"/>
<evidence type="ECO:0000313" key="2">
    <source>
        <dbReference type="EMBL" id="KMQ93833.1"/>
    </source>
</evidence>
<comment type="caution">
    <text evidence="2">The sequence shown here is derived from an EMBL/GenBank/DDBJ whole genome shotgun (WGS) entry which is preliminary data.</text>
</comment>
<dbReference type="Proteomes" id="UP000036403">
    <property type="component" value="Unassembled WGS sequence"/>
</dbReference>